<comment type="function">
    <text evidence="4">Nucleoside triphosphate pyrophosphatase. May have a dual role in cell division arrest and in preventing the incorporation of modified nucleotides into cellular nucleic acids.</text>
</comment>
<organism evidence="5 6">
    <name type="scientific">Hirschia litorea</name>
    <dbReference type="NCBI Taxonomy" id="1199156"/>
    <lineage>
        <taxon>Bacteria</taxon>
        <taxon>Pseudomonadati</taxon>
        <taxon>Pseudomonadota</taxon>
        <taxon>Alphaproteobacteria</taxon>
        <taxon>Hyphomonadales</taxon>
        <taxon>Hyphomonadaceae</taxon>
        <taxon>Hirschia</taxon>
    </lineage>
</organism>
<dbReference type="PANTHER" id="PTHR43213:SF5">
    <property type="entry name" value="BIFUNCTIONAL DTTP_UTP PYROPHOSPHATASE_METHYLTRANSFERASE PROTEIN-RELATED"/>
    <property type="match status" value="1"/>
</dbReference>
<keyword evidence="2 4" id="KW-0378">Hydrolase</keyword>
<comment type="caution">
    <text evidence="4">Lacks conserved residue(s) required for the propagation of feature annotation.</text>
</comment>
<dbReference type="InterPro" id="IPR003697">
    <property type="entry name" value="Maf-like"/>
</dbReference>
<comment type="caution">
    <text evidence="5">The sequence shown here is derived from an EMBL/GenBank/DDBJ whole genome shotgun (WGS) entry which is preliminary data.</text>
</comment>
<feature type="active site" description="Proton acceptor" evidence="4">
    <location>
        <position position="76"/>
    </location>
</feature>
<dbReference type="SUPFAM" id="SSF52972">
    <property type="entry name" value="ITPase-like"/>
    <property type="match status" value="1"/>
</dbReference>
<dbReference type="GO" id="GO:0016787">
    <property type="term" value="F:hydrolase activity"/>
    <property type="evidence" value="ECO:0007669"/>
    <property type="project" value="UniProtKB-KW"/>
</dbReference>
<evidence type="ECO:0000256" key="2">
    <source>
        <dbReference type="ARBA" id="ARBA00022801"/>
    </source>
</evidence>
<dbReference type="HAMAP" id="MF_00528">
    <property type="entry name" value="Maf"/>
    <property type="match status" value="1"/>
</dbReference>
<proteinExistence type="inferred from homology"/>
<evidence type="ECO:0000256" key="4">
    <source>
        <dbReference type="HAMAP-Rule" id="MF_00528"/>
    </source>
</evidence>
<keyword evidence="3 4" id="KW-0546">Nucleotide metabolism</keyword>
<dbReference type="InterPro" id="IPR029001">
    <property type="entry name" value="ITPase-like_fam"/>
</dbReference>
<comment type="subcellular location">
    <subcellularLocation>
        <location evidence="4">Cytoplasm</location>
    </subcellularLocation>
</comment>
<evidence type="ECO:0000313" key="6">
    <source>
        <dbReference type="Proteomes" id="UP001596492"/>
    </source>
</evidence>
<evidence type="ECO:0000256" key="3">
    <source>
        <dbReference type="ARBA" id="ARBA00023080"/>
    </source>
</evidence>
<accession>A0ABW2IMH3</accession>
<dbReference type="Pfam" id="PF02545">
    <property type="entry name" value="Maf"/>
    <property type="match status" value="1"/>
</dbReference>
<comment type="catalytic activity">
    <reaction evidence="4">
        <text>a 2'-deoxyribonucleoside 5'-triphosphate + H2O = a 2'-deoxyribonucleoside 5'-phosphate + diphosphate + H(+)</text>
        <dbReference type="Rhea" id="RHEA:44644"/>
        <dbReference type="ChEBI" id="CHEBI:15377"/>
        <dbReference type="ChEBI" id="CHEBI:15378"/>
        <dbReference type="ChEBI" id="CHEBI:33019"/>
        <dbReference type="ChEBI" id="CHEBI:61560"/>
        <dbReference type="ChEBI" id="CHEBI:65317"/>
        <dbReference type="EC" id="3.6.1.9"/>
    </reaction>
</comment>
<dbReference type="EMBL" id="JBHTBR010000005">
    <property type="protein sequence ID" value="MFC7292345.1"/>
    <property type="molecule type" value="Genomic_DNA"/>
</dbReference>
<dbReference type="CDD" id="cd00555">
    <property type="entry name" value="Maf"/>
    <property type="match status" value="1"/>
</dbReference>
<keyword evidence="4" id="KW-0963">Cytoplasm</keyword>
<dbReference type="RefSeq" id="WP_382167704.1">
    <property type="nucleotide sequence ID" value="NZ_JBHTBR010000005.1"/>
</dbReference>
<dbReference type="PIRSF" id="PIRSF006305">
    <property type="entry name" value="Maf"/>
    <property type="match status" value="1"/>
</dbReference>
<protein>
    <recommendedName>
        <fullName evidence="4">Nucleoside triphosphate pyrophosphatase</fullName>
        <ecNumber evidence="4">3.6.1.9</ecNumber>
    </recommendedName>
    <alternativeName>
        <fullName evidence="4">Nucleotide pyrophosphatase</fullName>
        <shortName evidence="4">Nucleotide PPase</shortName>
    </alternativeName>
</protein>
<sequence length="199" mass="22003">MTKSALILASQSKSRGDLMRGAGLEFDQVSSLVDEDAIKAAMRADGETTKRQAEALAEMKAIKISMKHPGIVLGADQMLDLEGVQFDKPKTMEEARENLLKMRGKTHTLETALVACENGQPIWRAATRPKLTMRDFSEGFLDQYLQTEGELALTTVGAYRLESHGAQLFSKIEGDYFSVLGLPLIQLLNWLQSRGDLTQ</sequence>
<dbReference type="Gene3D" id="3.90.950.10">
    <property type="match status" value="1"/>
</dbReference>
<comment type="cofactor">
    <cofactor evidence="1 4">
        <name>a divalent metal cation</name>
        <dbReference type="ChEBI" id="CHEBI:60240"/>
    </cofactor>
</comment>
<evidence type="ECO:0000313" key="5">
    <source>
        <dbReference type="EMBL" id="MFC7292345.1"/>
    </source>
</evidence>
<gene>
    <name evidence="5" type="ORF">ACFQS8_12005</name>
</gene>
<comment type="catalytic activity">
    <reaction evidence="4">
        <text>a ribonucleoside 5'-triphosphate + H2O = a ribonucleoside 5'-phosphate + diphosphate + H(+)</text>
        <dbReference type="Rhea" id="RHEA:23996"/>
        <dbReference type="ChEBI" id="CHEBI:15377"/>
        <dbReference type="ChEBI" id="CHEBI:15378"/>
        <dbReference type="ChEBI" id="CHEBI:33019"/>
        <dbReference type="ChEBI" id="CHEBI:58043"/>
        <dbReference type="ChEBI" id="CHEBI:61557"/>
        <dbReference type="EC" id="3.6.1.9"/>
    </reaction>
</comment>
<name>A0ABW2IMH3_9PROT</name>
<comment type="similarity">
    <text evidence="4">Belongs to the Maf family.</text>
</comment>
<dbReference type="Proteomes" id="UP001596492">
    <property type="component" value="Unassembled WGS sequence"/>
</dbReference>
<dbReference type="PANTHER" id="PTHR43213">
    <property type="entry name" value="BIFUNCTIONAL DTTP/UTP PYROPHOSPHATASE/METHYLTRANSFERASE PROTEIN-RELATED"/>
    <property type="match status" value="1"/>
</dbReference>
<evidence type="ECO:0000256" key="1">
    <source>
        <dbReference type="ARBA" id="ARBA00001968"/>
    </source>
</evidence>
<dbReference type="EC" id="3.6.1.9" evidence="4"/>
<reference evidence="6" key="1">
    <citation type="journal article" date="2019" name="Int. J. Syst. Evol. Microbiol.">
        <title>The Global Catalogue of Microorganisms (GCM) 10K type strain sequencing project: providing services to taxonomists for standard genome sequencing and annotation.</title>
        <authorList>
            <consortium name="The Broad Institute Genomics Platform"/>
            <consortium name="The Broad Institute Genome Sequencing Center for Infectious Disease"/>
            <person name="Wu L."/>
            <person name="Ma J."/>
        </authorList>
    </citation>
    <scope>NUCLEOTIDE SEQUENCE [LARGE SCALE GENOMIC DNA]</scope>
    <source>
        <strain evidence="6">CCUG 51308</strain>
    </source>
</reference>
<keyword evidence="6" id="KW-1185">Reference proteome</keyword>